<comment type="caution">
    <text evidence="2">The sequence shown here is derived from an EMBL/GenBank/DDBJ whole genome shotgun (WGS) entry which is preliminary data.</text>
</comment>
<organism evidence="2 3">
    <name type="scientific">Massilia suwonensis</name>
    <dbReference type="NCBI Taxonomy" id="648895"/>
    <lineage>
        <taxon>Bacteria</taxon>
        <taxon>Pseudomonadati</taxon>
        <taxon>Pseudomonadota</taxon>
        <taxon>Betaproteobacteria</taxon>
        <taxon>Burkholderiales</taxon>
        <taxon>Oxalobacteraceae</taxon>
        <taxon>Telluria group</taxon>
        <taxon>Massilia</taxon>
    </lineage>
</organism>
<evidence type="ECO:0000313" key="3">
    <source>
        <dbReference type="Proteomes" id="UP001596101"/>
    </source>
</evidence>
<gene>
    <name evidence="2" type="ORF">ACFPQ5_00735</name>
</gene>
<dbReference type="EMBL" id="JBHSMR010000001">
    <property type="protein sequence ID" value="MFC5476696.1"/>
    <property type="molecule type" value="Genomic_DNA"/>
</dbReference>
<keyword evidence="3" id="KW-1185">Reference proteome</keyword>
<name>A0ABW0MGV5_9BURK</name>
<protein>
    <submittedName>
        <fullName evidence="2">DUF2946 domain-containing protein</fullName>
    </submittedName>
</protein>
<dbReference type="Pfam" id="PF11162">
    <property type="entry name" value="DUF2946"/>
    <property type="match status" value="1"/>
</dbReference>
<feature type="signal peptide" evidence="1">
    <location>
        <begin position="1"/>
        <end position="30"/>
    </location>
</feature>
<evidence type="ECO:0000313" key="2">
    <source>
        <dbReference type="EMBL" id="MFC5476696.1"/>
    </source>
</evidence>
<keyword evidence="1" id="KW-0732">Signal</keyword>
<feature type="chain" id="PRO_5046085627" evidence="1">
    <location>
        <begin position="31"/>
        <end position="123"/>
    </location>
</feature>
<proteinExistence type="predicted"/>
<reference evidence="3" key="1">
    <citation type="journal article" date="2019" name="Int. J. Syst. Evol. Microbiol.">
        <title>The Global Catalogue of Microorganisms (GCM) 10K type strain sequencing project: providing services to taxonomists for standard genome sequencing and annotation.</title>
        <authorList>
            <consortium name="The Broad Institute Genomics Platform"/>
            <consortium name="The Broad Institute Genome Sequencing Center for Infectious Disease"/>
            <person name="Wu L."/>
            <person name="Ma J."/>
        </authorList>
    </citation>
    <scope>NUCLEOTIDE SEQUENCE [LARGE SCALE GENOMIC DNA]</scope>
    <source>
        <strain evidence="3">CCUG 43111</strain>
    </source>
</reference>
<dbReference type="InterPro" id="IPR021333">
    <property type="entry name" value="DUF2946"/>
</dbReference>
<dbReference type="Proteomes" id="UP001596101">
    <property type="component" value="Unassembled WGS sequence"/>
</dbReference>
<accession>A0ABW0MGV5</accession>
<dbReference type="RefSeq" id="WP_379750916.1">
    <property type="nucleotide sequence ID" value="NZ_JBHSMR010000001.1"/>
</dbReference>
<sequence>MRRIVRHALTTWIAAFAMLFGALAPTLSHAFAPAASQSFDFPICSAAGHTVELKLPGLPDLGPDPLKHCPYCSDQHHAPGLLPQSALALVAVGGASFPSLFYQAPAPLFHWAAPQSRAPPLLS</sequence>
<evidence type="ECO:0000256" key="1">
    <source>
        <dbReference type="SAM" id="SignalP"/>
    </source>
</evidence>